<reference evidence="2" key="1">
    <citation type="journal article" date="2011" name="MBio">
        <title>Novel metabolic attributes of the genus Cyanothece, comprising a group of unicellular nitrogen-fixing Cyanobacteria.</title>
        <authorList>
            <person name="Bandyopadhyay A."/>
            <person name="Elvitigala T."/>
            <person name="Welsh E."/>
            <person name="Stockel J."/>
            <person name="Liberton M."/>
            <person name="Min H."/>
            <person name="Sherman L.A."/>
            <person name="Pakrasi H.B."/>
        </authorList>
    </citation>
    <scope>NUCLEOTIDE SEQUENCE [LARGE SCALE GENOMIC DNA]</scope>
    <source>
        <strain evidence="2">PCC 7424</strain>
    </source>
</reference>
<dbReference type="EMBL" id="CP001291">
    <property type="protein sequence ID" value="ACK69516.1"/>
    <property type="molecule type" value="Genomic_DNA"/>
</dbReference>
<dbReference type="RefSeq" id="WP_012598462.1">
    <property type="nucleotide sequence ID" value="NC_011729.1"/>
</dbReference>
<organism evidence="1 2">
    <name type="scientific">Gloeothece citriformis (strain PCC 7424)</name>
    <name type="common">Cyanothece sp. (strain PCC 7424)</name>
    <dbReference type="NCBI Taxonomy" id="65393"/>
    <lineage>
        <taxon>Bacteria</taxon>
        <taxon>Bacillati</taxon>
        <taxon>Cyanobacteriota</taxon>
        <taxon>Cyanophyceae</taxon>
        <taxon>Oscillatoriophycideae</taxon>
        <taxon>Chroococcales</taxon>
        <taxon>Aphanothecaceae</taxon>
        <taxon>Gloeothece</taxon>
        <taxon>Gloeothece citriformis</taxon>
    </lineage>
</organism>
<dbReference type="HOGENOM" id="CLU_2751048_0_0_3"/>
<evidence type="ECO:0000313" key="1">
    <source>
        <dbReference type="EMBL" id="ACK69516.1"/>
    </source>
</evidence>
<keyword evidence="2" id="KW-1185">Reference proteome</keyword>
<dbReference type="OrthoDB" id="9995002at2"/>
<dbReference type="AlphaFoldDB" id="B7KJR7"/>
<sequence>MSNQKQLIAVAYPEIKSESNNPESYYLLRLSSLWGEEIVNEYMGAMTEEIATKSEPMSLTFNSFLESTAA</sequence>
<proteinExistence type="predicted"/>
<protein>
    <submittedName>
        <fullName evidence="1">Uncharacterized protein</fullName>
    </submittedName>
</protein>
<gene>
    <name evidence="1" type="ordered locus">PCC7424_1062</name>
</gene>
<accession>B7KJR7</accession>
<dbReference type="Proteomes" id="UP000002384">
    <property type="component" value="Chromosome"/>
</dbReference>
<name>B7KJR7_GLOC7</name>
<dbReference type="KEGG" id="cyc:PCC7424_1062"/>
<evidence type="ECO:0000313" key="2">
    <source>
        <dbReference type="Proteomes" id="UP000002384"/>
    </source>
</evidence>